<name>A0A6J4U8Y1_9BACT</name>
<gene>
    <name evidence="3" type="ORF">AVDCRST_MAG19-1585</name>
</gene>
<accession>A0A6J4U8Y1</accession>
<dbReference type="InterPro" id="IPR025196">
    <property type="entry name" value="DUF4126"/>
</dbReference>
<feature type="transmembrane region" description="Helical" evidence="1">
    <location>
        <begin position="147"/>
        <end position="176"/>
    </location>
</feature>
<evidence type="ECO:0000256" key="1">
    <source>
        <dbReference type="SAM" id="Phobius"/>
    </source>
</evidence>
<dbReference type="EMBL" id="CADCWL010000001">
    <property type="protein sequence ID" value="CAA9541778.1"/>
    <property type="molecule type" value="Genomic_DNA"/>
</dbReference>
<keyword evidence="1" id="KW-0812">Transmembrane</keyword>
<feature type="transmembrane region" description="Helical" evidence="1">
    <location>
        <begin position="6"/>
        <end position="29"/>
    </location>
</feature>
<feature type="transmembrane region" description="Helical" evidence="1">
    <location>
        <begin position="106"/>
        <end position="127"/>
    </location>
</feature>
<feature type="domain" description="DUF4126" evidence="2">
    <location>
        <begin position="5"/>
        <end position="178"/>
    </location>
</feature>
<keyword evidence="1" id="KW-0472">Membrane</keyword>
<keyword evidence="1" id="KW-1133">Transmembrane helix</keyword>
<reference evidence="3" key="1">
    <citation type="submission" date="2020-02" db="EMBL/GenBank/DDBJ databases">
        <authorList>
            <person name="Meier V. D."/>
        </authorList>
    </citation>
    <scope>NUCLEOTIDE SEQUENCE</scope>
    <source>
        <strain evidence="3">AVDCRST_MAG19</strain>
    </source>
</reference>
<organism evidence="3">
    <name type="scientific">uncultured Thermomicrobiales bacterium</name>
    <dbReference type="NCBI Taxonomy" id="1645740"/>
    <lineage>
        <taxon>Bacteria</taxon>
        <taxon>Pseudomonadati</taxon>
        <taxon>Thermomicrobiota</taxon>
        <taxon>Thermomicrobia</taxon>
        <taxon>Thermomicrobiales</taxon>
        <taxon>environmental samples</taxon>
    </lineage>
</organism>
<feature type="transmembrane region" description="Helical" evidence="1">
    <location>
        <begin position="41"/>
        <end position="64"/>
    </location>
</feature>
<evidence type="ECO:0000259" key="2">
    <source>
        <dbReference type="Pfam" id="PF13548"/>
    </source>
</evidence>
<evidence type="ECO:0000313" key="3">
    <source>
        <dbReference type="EMBL" id="CAA9541778.1"/>
    </source>
</evidence>
<proteinExistence type="predicted"/>
<protein>
    <recommendedName>
        <fullName evidence="2">DUF4126 domain-containing protein</fullName>
    </recommendedName>
</protein>
<dbReference type="Pfam" id="PF13548">
    <property type="entry name" value="DUF4126"/>
    <property type="match status" value="1"/>
</dbReference>
<sequence length="197" mass="20061">MEYSLLTGLGLAAPAGLNAYLPLLVLALADRISTDVTLARPYGFLSSTWAIAVIVLLLTVELVVDKVPGLDHANDLVQSAVRPAAGAVLVMAATSEGAGINPVVSLVLGLLVAGAVHTAKAVVRPVVTLGTGGMGNPLLSLAEDMVAGLAAVVAVFLPVLSVGILLLFGAFVVWAIRKARRPKRAVSAGNVSGSLRR</sequence>
<dbReference type="AlphaFoldDB" id="A0A6J4U8Y1"/>